<organism evidence="17 18">
    <name type="scientific">Rozella allomycis (strain CSF55)</name>
    <dbReference type="NCBI Taxonomy" id="988480"/>
    <lineage>
        <taxon>Eukaryota</taxon>
        <taxon>Fungi</taxon>
        <taxon>Fungi incertae sedis</taxon>
        <taxon>Cryptomycota</taxon>
        <taxon>Cryptomycota incertae sedis</taxon>
        <taxon>Rozella</taxon>
    </lineage>
</organism>
<dbReference type="Proteomes" id="UP000030755">
    <property type="component" value="Unassembled WGS sequence"/>
</dbReference>
<dbReference type="HOGENOM" id="CLU_022150_2_1_1"/>
<dbReference type="FunFam" id="3.90.550.10:FF:000252">
    <property type="entry name" value="Protein O-linked-mannose beta-1,2-N-acetylglucosaminyltransferase 1"/>
    <property type="match status" value="1"/>
</dbReference>
<evidence type="ECO:0000256" key="12">
    <source>
        <dbReference type="ARBA" id="ARBA00023136"/>
    </source>
</evidence>
<dbReference type="Pfam" id="PF03071">
    <property type="entry name" value="GNT-I"/>
    <property type="match status" value="1"/>
</dbReference>
<dbReference type="STRING" id="988480.A0A075AZM4"/>
<keyword evidence="12" id="KW-0472">Membrane</keyword>
<dbReference type="EMBL" id="KE560988">
    <property type="protein sequence ID" value="EPZ34122.1"/>
    <property type="molecule type" value="Genomic_DNA"/>
</dbReference>
<name>A0A075AZM4_ROZAC</name>
<dbReference type="GO" id="GO:0003827">
    <property type="term" value="F:alpha-1,3-mannosylglycoprotein 2-beta-N-acetylglucosaminyltransferase activity"/>
    <property type="evidence" value="ECO:0007669"/>
    <property type="project" value="UniProtKB-EC"/>
</dbReference>
<reference evidence="17 18" key="1">
    <citation type="journal article" date="2013" name="Curr. Biol.">
        <title>Shared signatures of parasitism and phylogenomics unite Cryptomycota and microsporidia.</title>
        <authorList>
            <person name="James T.Y."/>
            <person name="Pelin A."/>
            <person name="Bonen L."/>
            <person name="Ahrendt S."/>
            <person name="Sain D."/>
            <person name="Corradi N."/>
            <person name="Stajich J.E."/>
        </authorList>
    </citation>
    <scope>NUCLEOTIDE SEQUENCE [LARGE SCALE GENOMIC DNA]</scope>
    <source>
        <strain evidence="17 18">CSF55</strain>
    </source>
</reference>
<proteinExistence type="inferred from homology"/>
<gene>
    <name evidence="17" type="ORF">O9G_004823</name>
</gene>
<dbReference type="PANTHER" id="PTHR10468">
    <property type="entry name" value="PROTEIN O-LINKED-MANNOSE BETA-1,2-N-ACETYLGLUCOSAMINYLTRANSFERASE 1/ALPHA-1,3-MANNOSYL-GLYCOPROTEIN 2-BETA-N-ACETYLGLUCOSAMINYLTRANSFERASE"/>
    <property type="match status" value="1"/>
</dbReference>
<evidence type="ECO:0000256" key="2">
    <source>
        <dbReference type="ARBA" id="ARBA00004323"/>
    </source>
</evidence>
<dbReference type="PROSITE" id="PS51257">
    <property type="entry name" value="PROKAR_LIPOPROTEIN"/>
    <property type="match status" value="1"/>
</dbReference>
<evidence type="ECO:0000256" key="3">
    <source>
        <dbReference type="ARBA" id="ARBA00004922"/>
    </source>
</evidence>
<comment type="catalytic activity">
    <reaction evidence="16">
        <text>N(4)-(alpha-D-Man-(1-&gt;3)-[alpha-D-Man-(1-&gt;3)-[alpha-D-Man-(1-&gt;6)]-alpha-D-Man-(1-&gt;6)]-beta-D-Man-(1-&gt;4)-beta-D-GlcNAc-(1-&gt;4)-beta-D-GlcNAc)-L-asparaginyl-[protein] (N-glucan mannose isomer 5A1,2) + UDP-N-acetyl-alpha-D-glucosamine = N(4)-{beta-D-GlcNAc-(1-&gt;2)-alpha-D-Man-(1-&gt;3)-[alpha-D-Man-(1-&gt;3)-[alpha-D-Man-(1-&gt;6)]-alpha-D-Man-(1-&gt;6)]-beta-D-Man-(1-&gt;4)-beta-D-GlcNAc-(1-&gt;4)-beta-D-GlcNAc}-L-asparaginyl-[protein] + UDP + H(+)</text>
        <dbReference type="Rhea" id="RHEA:11456"/>
        <dbReference type="Rhea" id="RHEA-COMP:14367"/>
        <dbReference type="Rhea" id="RHEA-COMP:14368"/>
        <dbReference type="ChEBI" id="CHEBI:15378"/>
        <dbReference type="ChEBI" id="CHEBI:57705"/>
        <dbReference type="ChEBI" id="CHEBI:58223"/>
        <dbReference type="ChEBI" id="CHEBI:59087"/>
        <dbReference type="ChEBI" id="CHEBI:60625"/>
        <dbReference type="EC" id="2.4.1.101"/>
    </reaction>
</comment>
<evidence type="ECO:0000256" key="4">
    <source>
        <dbReference type="ARBA" id="ARBA00006492"/>
    </source>
</evidence>
<dbReference type="Gene3D" id="3.10.180.20">
    <property type="entry name" value="N-Acetylglucosaminyltransferase I, Domain 2"/>
    <property type="match status" value="1"/>
</dbReference>
<evidence type="ECO:0000256" key="9">
    <source>
        <dbReference type="ARBA" id="ARBA00022968"/>
    </source>
</evidence>
<dbReference type="InterPro" id="IPR004139">
    <property type="entry name" value="Glyco_trans_13"/>
</dbReference>
<keyword evidence="9" id="KW-0735">Signal-anchor</keyword>
<keyword evidence="7" id="KW-0812">Transmembrane</keyword>
<evidence type="ECO:0000256" key="5">
    <source>
        <dbReference type="ARBA" id="ARBA00022676"/>
    </source>
</evidence>
<dbReference type="PANTHER" id="PTHR10468:SF0">
    <property type="entry name" value="ALPHA-1,3-MANNOSYL-GLYCOPROTEIN 2-BETA-N-ACETYLGLUCOSAMINYLTRANSFERASE"/>
    <property type="match status" value="1"/>
</dbReference>
<dbReference type="OrthoDB" id="5593526at2759"/>
<accession>A0A075AZM4</accession>
<keyword evidence="18" id="KW-1185">Reference proteome</keyword>
<dbReference type="GO" id="GO:0000139">
    <property type="term" value="C:Golgi membrane"/>
    <property type="evidence" value="ECO:0007669"/>
    <property type="project" value="UniProtKB-SubCell"/>
</dbReference>
<sequence length="383" mass="44909">MSVEKEKRAVEIATKAIVSDSIQAPVIPILMFGCNRPSIKRALESLLAVRRERIDQHPIYVSLDCKHTETIESVKAFGDAVNFWVVPDHQEELAKTIPPNTENFMKPYYAISFHYKYALKRLFGTNDYEQVIIVEDDFEFSPDFLSYFRAMLPILVKDKSLYCVSSWNDNGKNELINDERKLIVLVKLLGRVFRTDFFPGLGWMMTRELWNEIEGKWPAAFWDDWLREPENRNSRQCIVPEVSRTSNFGKIGTSNGQFYDSHIRHVVKQDGFYDFEANNWDYLGDRERYNQDFLKQVYEYSTKSSLESVKKNFERGNYRIEYADFNEFQNLARTFGLMSDIKGGIPRMSFEGIVTLKYRKQNTVYLAPKRIDPKEDDLSNLNE</sequence>
<keyword evidence="8" id="KW-0479">Metal-binding</keyword>
<evidence type="ECO:0000256" key="7">
    <source>
        <dbReference type="ARBA" id="ARBA00022692"/>
    </source>
</evidence>
<keyword evidence="10" id="KW-1133">Transmembrane helix</keyword>
<evidence type="ECO:0000256" key="8">
    <source>
        <dbReference type="ARBA" id="ARBA00022723"/>
    </source>
</evidence>
<evidence type="ECO:0000256" key="11">
    <source>
        <dbReference type="ARBA" id="ARBA00023034"/>
    </source>
</evidence>
<keyword evidence="11" id="KW-0333">Golgi apparatus</keyword>
<keyword evidence="6 17" id="KW-0808">Transferase</keyword>
<dbReference type="EC" id="2.4.1.101" evidence="14"/>
<keyword evidence="5" id="KW-0328">Glycosyltransferase</keyword>
<evidence type="ECO:0000256" key="6">
    <source>
        <dbReference type="ARBA" id="ARBA00022679"/>
    </source>
</evidence>
<keyword evidence="13" id="KW-0464">Manganese</keyword>
<evidence type="ECO:0000256" key="1">
    <source>
        <dbReference type="ARBA" id="ARBA00001936"/>
    </source>
</evidence>
<dbReference type="AlphaFoldDB" id="A0A075AZM4"/>
<dbReference type="InterPro" id="IPR029044">
    <property type="entry name" value="Nucleotide-diphossugar_trans"/>
</dbReference>
<evidence type="ECO:0000256" key="10">
    <source>
        <dbReference type="ARBA" id="ARBA00022989"/>
    </source>
</evidence>
<comment type="similarity">
    <text evidence="4">Belongs to the glycosyltransferase 13 family.</text>
</comment>
<comment type="pathway">
    <text evidence="3">Protein modification; protein glycosylation.</text>
</comment>
<dbReference type="GO" id="GO:0046872">
    <property type="term" value="F:metal ion binding"/>
    <property type="evidence" value="ECO:0007669"/>
    <property type="project" value="UniProtKB-KW"/>
</dbReference>
<comment type="cofactor">
    <cofactor evidence="1">
        <name>Mn(2+)</name>
        <dbReference type="ChEBI" id="CHEBI:29035"/>
    </cofactor>
</comment>
<evidence type="ECO:0000256" key="15">
    <source>
        <dbReference type="ARBA" id="ARBA00041712"/>
    </source>
</evidence>
<comment type="subcellular location">
    <subcellularLocation>
        <location evidence="2">Golgi apparatus membrane</location>
        <topology evidence="2">Single-pass type II membrane protein</topology>
    </subcellularLocation>
</comment>
<evidence type="ECO:0000313" key="18">
    <source>
        <dbReference type="Proteomes" id="UP000030755"/>
    </source>
</evidence>
<evidence type="ECO:0000256" key="13">
    <source>
        <dbReference type="ARBA" id="ARBA00023211"/>
    </source>
</evidence>
<dbReference type="SUPFAM" id="SSF53448">
    <property type="entry name" value="Nucleotide-diphospho-sugar transferases"/>
    <property type="match status" value="1"/>
</dbReference>
<protein>
    <recommendedName>
        <fullName evidence="14">alpha-1,3-mannosyl-glycoprotein 2-beta-N-acetylglucosaminyltransferase</fullName>
        <ecNumber evidence="14">2.4.1.101</ecNumber>
    </recommendedName>
    <alternativeName>
        <fullName evidence="15">N-glycosyl-oligosaccharide-glycoprotein N-acetylglucosaminyltransferase I</fullName>
    </alternativeName>
</protein>
<evidence type="ECO:0000313" key="17">
    <source>
        <dbReference type="EMBL" id="EPZ34122.1"/>
    </source>
</evidence>
<dbReference type="Gene3D" id="3.90.550.10">
    <property type="entry name" value="Spore Coat Polysaccharide Biosynthesis Protein SpsA, Chain A"/>
    <property type="match status" value="1"/>
</dbReference>
<evidence type="ECO:0000256" key="14">
    <source>
        <dbReference type="ARBA" id="ARBA00038949"/>
    </source>
</evidence>
<evidence type="ECO:0000256" key="16">
    <source>
        <dbReference type="ARBA" id="ARBA00049421"/>
    </source>
</evidence>
<dbReference type="UniPathway" id="UPA00378"/>
<dbReference type="InterPro" id="IPR052261">
    <property type="entry name" value="Glycosyltransferase_13"/>
</dbReference>